<evidence type="ECO:0000313" key="2">
    <source>
        <dbReference type="Proteomes" id="UP001241377"/>
    </source>
</evidence>
<gene>
    <name evidence="1" type="ORF">QFC19_008896</name>
</gene>
<reference evidence="1" key="1">
    <citation type="submission" date="2023-04" db="EMBL/GenBank/DDBJ databases">
        <title>Draft Genome sequencing of Naganishia species isolated from polar environments using Oxford Nanopore Technology.</title>
        <authorList>
            <person name="Leo P."/>
            <person name="Venkateswaran K."/>
        </authorList>
    </citation>
    <scope>NUCLEOTIDE SEQUENCE</scope>
    <source>
        <strain evidence="1">MNA-CCFEE 5261</strain>
    </source>
</reference>
<dbReference type="Proteomes" id="UP001241377">
    <property type="component" value="Unassembled WGS sequence"/>
</dbReference>
<protein>
    <submittedName>
        <fullName evidence="1">Uncharacterized protein</fullName>
    </submittedName>
</protein>
<organism evidence="1 2">
    <name type="scientific">Naganishia cerealis</name>
    <dbReference type="NCBI Taxonomy" id="610337"/>
    <lineage>
        <taxon>Eukaryota</taxon>
        <taxon>Fungi</taxon>
        <taxon>Dikarya</taxon>
        <taxon>Basidiomycota</taxon>
        <taxon>Agaricomycotina</taxon>
        <taxon>Tremellomycetes</taxon>
        <taxon>Filobasidiales</taxon>
        <taxon>Filobasidiaceae</taxon>
        <taxon>Naganishia</taxon>
    </lineage>
</organism>
<proteinExistence type="predicted"/>
<evidence type="ECO:0000313" key="1">
    <source>
        <dbReference type="EMBL" id="KAJ9091967.1"/>
    </source>
</evidence>
<name>A0ACC2V032_9TREE</name>
<dbReference type="EMBL" id="JASBWR010000141">
    <property type="protein sequence ID" value="KAJ9091967.1"/>
    <property type="molecule type" value="Genomic_DNA"/>
</dbReference>
<comment type="caution">
    <text evidence="1">The sequence shown here is derived from an EMBL/GenBank/DDBJ whole genome shotgun (WGS) entry which is preliminary data.</text>
</comment>
<keyword evidence="2" id="KW-1185">Reference proteome</keyword>
<sequence length="1437" mass="163723">MTITFIPGEVNKGTNSSLHALWKSHYLVAYGLGNNLIISSTLKPDRRSKLDLLQRLDNLQTIYLLGDLGCVVIDGTTGYIAVSVKSTIIIFKPENEFLSRPRWTQGTTIINEDDNSNVNCMDWATIELELCVGTAKSISLHYIFDNFGETCHRRRWYCPQPSSVTKVKITANANKIVSVSNHYDNLLKVWSRANYGDETTQFDVSYLPHPPGTYAVEVQWRYKIPSNSITKVTDKSMANIKNIRDYIDNLSDDCDTLYTITNEGRLTVWASYEYSDHSHIKAWSHIDLGDCFEDKKLLGSIIIDNYHLQRTVVPALNATKEESNITRYLQSQDLKTLDLLLAIGTKGNIVIFAMVNAGQDPPNSIRFDRIDAMDMRLDDHCFPTYLNVPNVEPINVDTIQSLQFRISQKNLVISKICTTVEGDVSPKVAVMIHDRFNNTLRLLELDFARLLRGNTGGIGARLVERYQGHTKSIRKLFKSSFNNGKPEVLLSILNFAEHNYIWEPLILESQPTCRLSITKRTRLGLEECQANEKIKGAWSALIVNDVNAETEDRRHLIVVFEKCGFVSVWNCVSCNADRVATLAVRFPISQDDKTKKSEPFSVLLFKLPDTEKGEKRFGVIAIFDTSETLAWTLNTDPVEMEKVEIDRFPKEDLHLVASIDSDYLDMNESLVSAIDTGGRLLIYGLDLKDIASKKLGWTETAMVHTNIEKAGKIHGAARVSRFAVIDSTGTQLSIWDTKNGVLEYEESFEDEVRDLDWTYVGFNEGANNLQHDARSSSVPNAILSVGFRRHVLLYTQLRYDYTNKIPPFAVLKKIDISDFTTHEIGDLIWLANGYLVIASGNQFFIDDKYVDLGSSESFVDQTLRQLMVGYIGNEDVGKRANSFRLDIDHLVKILNGPLPLYHPQFLIQSLFFLHTSLVKSILFQLFKILRVGKMIEWDLGLSLDEVIVSEHPSRRESRAATPDVHELFNGQDNSTNGDLDVFSEFNDQVAHLLVERLSKSSLPLLTRHQQITLISVINIVRELQVYHESLDDNGLRFFIGFKLFQTSSKQSRLTMRDINWALHSDNKEVILTMIHNHYKNRLRWEHITQTGIPYWLETSRLSSVLESCARNEFGDSRDPSGRITLFYLAIRKKHVLTGLWRTVSHPEKQKMLAFMNNNFSEDRWRKAALKNAFVLLGKHRYVDAASFFLLGDSVKDACQTIAFKLRDVPLAIAIAKVYTSKDSVNSDEPVSDAERYIIEDFVVPEAVQTGNRWLSSWTFWELNEKELAIQALVKPPIAIFKENGQLFSDRCYKFHIEGSELTSQSKSYLQDDPVLGLLFDSLRQKSVRYLRGYLMVPLNEEFDFTVKICSLYTRMGCDYLAILLVRLWTFIEYDEHKGIMKKTKAEKSTNQLENGKGTIRSMLQSFEDSGRNDAKAQPPPPPTAFEEPDMSAFDFGF</sequence>
<accession>A0ACC2V032</accession>